<dbReference type="PIRSF" id="PIRSF005227">
    <property type="entry name" value="Asp_dh_NAD_syn"/>
    <property type="match status" value="1"/>
</dbReference>
<dbReference type="InterPro" id="IPR020626">
    <property type="entry name" value="Asp_DH_prok"/>
</dbReference>
<keyword evidence="3 6" id="KW-0521">NADP</keyword>
<feature type="binding site" evidence="6">
    <location>
        <position position="193"/>
    </location>
    <ligand>
        <name>NAD(+)</name>
        <dbReference type="ChEBI" id="CHEBI:57540"/>
    </ligand>
</feature>
<keyword evidence="5 6" id="KW-0520">NAD</keyword>
<dbReference type="NCBIfam" id="NF009828">
    <property type="entry name" value="PRK13303.1-3"/>
    <property type="match status" value="1"/>
</dbReference>
<dbReference type="STRING" id="287098.SAMN05421665_3130"/>
<dbReference type="InterPro" id="IPR011182">
    <property type="entry name" value="L-Asp_DH"/>
</dbReference>
<dbReference type="GO" id="GO:0033735">
    <property type="term" value="F:aspartate dehydrogenase [NAD(P)+] activity"/>
    <property type="evidence" value="ECO:0007669"/>
    <property type="project" value="UniProtKB-EC"/>
</dbReference>
<dbReference type="PANTHER" id="PTHR31873:SF6">
    <property type="entry name" value="ASPARTATE DEHYDROGENASE DOMAIN-CONTAINING PROTEIN"/>
    <property type="match status" value="1"/>
</dbReference>
<comment type="catalytic activity">
    <reaction evidence="6">
        <text>L-aspartate + NAD(+) + H2O = oxaloacetate + NH4(+) + NADH + H(+)</text>
        <dbReference type="Rhea" id="RHEA:11788"/>
        <dbReference type="ChEBI" id="CHEBI:15377"/>
        <dbReference type="ChEBI" id="CHEBI:15378"/>
        <dbReference type="ChEBI" id="CHEBI:16452"/>
        <dbReference type="ChEBI" id="CHEBI:28938"/>
        <dbReference type="ChEBI" id="CHEBI:29991"/>
        <dbReference type="ChEBI" id="CHEBI:57540"/>
        <dbReference type="ChEBI" id="CHEBI:57945"/>
        <dbReference type="EC" id="1.4.1.21"/>
    </reaction>
</comment>
<comment type="similarity">
    <text evidence="1 6">Belongs to the L-aspartate dehydrogenase family.</text>
</comment>
<dbReference type="Pfam" id="PF01958">
    <property type="entry name" value="Asp_DH_C"/>
    <property type="match status" value="1"/>
</dbReference>
<dbReference type="AlphaFoldDB" id="A0A1R3XHG6"/>
<dbReference type="Gene3D" id="3.30.360.10">
    <property type="entry name" value="Dihydrodipicolinate Reductase, domain 2"/>
    <property type="match status" value="1"/>
</dbReference>
<dbReference type="GO" id="GO:0050661">
    <property type="term" value="F:NADP binding"/>
    <property type="evidence" value="ECO:0007669"/>
    <property type="project" value="UniProtKB-UniRule"/>
</dbReference>
<dbReference type="InterPro" id="IPR005106">
    <property type="entry name" value="Asp/hSer_DH_NAD-bd"/>
</dbReference>
<dbReference type="EC" id="1.4.1.21" evidence="6"/>
<dbReference type="Proteomes" id="UP000186997">
    <property type="component" value="Unassembled WGS sequence"/>
</dbReference>
<feature type="binding site" evidence="6">
    <location>
        <position position="127"/>
    </location>
    <ligand>
        <name>NAD(+)</name>
        <dbReference type="ChEBI" id="CHEBI:57540"/>
    </ligand>
</feature>
<dbReference type="GO" id="GO:0009435">
    <property type="term" value="P:NAD+ biosynthetic process"/>
    <property type="evidence" value="ECO:0007669"/>
    <property type="project" value="UniProtKB-UniRule"/>
</dbReference>
<gene>
    <name evidence="6" type="primary">nadX</name>
    <name evidence="9" type="ORF">SAMN05421665_3130</name>
</gene>
<feature type="domain" description="Aspartate/homoserine dehydrogenase NAD-binding" evidence="8">
    <location>
        <begin position="48"/>
        <end position="122"/>
    </location>
</feature>
<evidence type="ECO:0000256" key="2">
    <source>
        <dbReference type="ARBA" id="ARBA00022642"/>
    </source>
</evidence>
<dbReference type="HAMAP" id="MF_01265">
    <property type="entry name" value="NadX"/>
    <property type="match status" value="1"/>
</dbReference>
<reference evidence="10" key="1">
    <citation type="submission" date="2017-01" db="EMBL/GenBank/DDBJ databases">
        <authorList>
            <person name="Varghese N."/>
            <person name="Submissions S."/>
        </authorList>
    </citation>
    <scope>NUCLEOTIDE SEQUENCE [LARGE SCALE GENOMIC DNA]</scope>
    <source>
        <strain evidence="10">DSM 29591</strain>
    </source>
</reference>
<proteinExistence type="inferred from homology"/>
<keyword evidence="2 6" id="KW-0662">Pyridine nucleotide biosynthesis</keyword>
<dbReference type="RefSeq" id="WP_242654469.1">
    <property type="nucleotide sequence ID" value="NZ_FTPR01000003.1"/>
</dbReference>
<accession>A0A1R3XHG6</accession>
<feature type="active site" evidence="6">
    <location>
        <position position="223"/>
    </location>
</feature>
<comment type="catalytic activity">
    <reaction evidence="6">
        <text>L-aspartate + NADP(+) + H2O = oxaloacetate + NH4(+) + NADPH + H(+)</text>
        <dbReference type="Rhea" id="RHEA:11784"/>
        <dbReference type="ChEBI" id="CHEBI:15377"/>
        <dbReference type="ChEBI" id="CHEBI:15378"/>
        <dbReference type="ChEBI" id="CHEBI:16452"/>
        <dbReference type="ChEBI" id="CHEBI:28938"/>
        <dbReference type="ChEBI" id="CHEBI:29991"/>
        <dbReference type="ChEBI" id="CHEBI:57783"/>
        <dbReference type="ChEBI" id="CHEBI:58349"/>
        <dbReference type="EC" id="1.4.1.21"/>
    </reaction>
</comment>
<evidence type="ECO:0000256" key="4">
    <source>
        <dbReference type="ARBA" id="ARBA00023002"/>
    </source>
</evidence>
<evidence type="ECO:0000259" key="8">
    <source>
        <dbReference type="Pfam" id="PF03447"/>
    </source>
</evidence>
<dbReference type="SUPFAM" id="SSF51735">
    <property type="entry name" value="NAD(P)-binding Rossmann-fold domains"/>
    <property type="match status" value="1"/>
</dbReference>
<dbReference type="GO" id="GO:0016639">
    <property type="term" value="F:oxidoreductase activity, acting on the CH-NH2 group of donors, NAD or NADP as acceptor"/>
    <property type="evidence" value="ECO:0007669"/>
    <property type="project" value="UniProtKB-UniRule"/>
</dbReference>
<dbReference type="UniPathway" id="UPA00253">
    <property type="reaction ID" value="UER00456"/>
</dbReference>
<dbReference type="Gene3D" id="3.40.50.720">
    <property type="entry name" value="NAD(P)-binding Rossmann-like Domain"/>
    <property type="match status" value="1"/>
</dbReference>
<feature type="domain" description="Aspartate dehydrogenase" evidence="7">
    <location>
        <begin position="171"/>
        <end position="258"/>
    </location>
</feature>
<organism evidence="9 10">
    <name type="scientific">Yoonia rosea</name>
    <dbReference type="NCBI Taxonomy" id="287098"/>
    <lineage>
        <taxon>Bacteria</taxon>
        <taxon>Pseudomonadati</taxon>
        <taxon>Pseudomonadota</taxon>
        <taxon>Alphaproteobacteria</taxon>
        <taxon>Rhodobacterales</taxon>
        <taxon>Paracoccaceae</taxon>
        <taxon>Yoonia</taxon>
    </lineage>
</organism>
<comment type="function">
    <text evidence="6">Specifically catalyzes the NAD or NADP-dependent dehydrogenation of L-aspartate to iminoaspartate.</text>
</comment>
<dbReference type="NCBIfam" id="NF009827">
    <property type="entry name" value="PRK13303.1-2"/>
    <property type="match status" value="1"/>
</dbReference>
<name>A0A1R3XHG6_9RHOB</name>
<comment type="miscellaneous">
    <text evidence="6">The iminoaspartate product is unstable in aqueous solution and can decompose to oxaloacetate and ammonia.</text>
</comment>
<sequence>MGVPARLPNLMLRTVAIIGHGAIARYVRAQLPALNITEIAAIVRPGKEIGDSTPPFISDLNDLPSRPDLVIDCGGHQALAAHGPVALALGIDVMTVSLGALADLQIERSLRDAGIAGGARLHLVSGAIGGLDALRSAAVGTISQVSYTGRKPPNGWRGSPAEAAIDLDAITAPTPHFNGTAREAALTYPKNANVAAAVALAGIGFDKTQVELIADPTVTENIHEIAVQGAFGTFHFQIAGKGLPDNPRSSTLAAMSIVAALAEMQKPIGF</sequence>
<evidence type="ECO:0000313" key="9">
    <source>
        <dbReference type="EMBL" id="SIT90497.1"/>
    </source>
</evidence>
<dbReference type="GO" id="GO:0051287">
    <property type="term" value="F:NAD binding"/>
    <property type="evidence" value="ECO:0007669"/>
    <property type="project" value="UniProtKB-UniRule"/>
</dbReference>
<dbReference type="InterPro" id="IPR036291">
    <property type="entry name" value="NAD(P)-bd_dom_sf"/>
</dbReference>
<dbReference type="InterPro" id="IPR002811">
    <property type="entry name" value="Asp_DH"/>
</dbReference>
<evidence type="ECO:0000256" key="1">
    <source>
        <dbReference type="ARBA" id="ARBA00008331"/>
    </source>
</evidence>
<dbReference type="PANTHER" id="PTHR31873">
    <property type="entry name" value="L-ASPARTATE DEHYDROGENASE-RELATED"/>
    <property type="match status" value="1"/>
</dbReference>
<comment type="pathway">
    <text evidence="6">Cofactor biosynthesis; NAD(+) biosynthesis; iminoaspartate from L-aspartate (dehydrogenase route): step 1/1.</text>
</comment>
<evidence type="ECO:0000256" key="5">
    <source>
        <dbReference type="ARBA" id="ARBA00023027"/>
    </source>
</evidence>
<protein>
    <recommendedName>
        <fullName evidence="6">L-aspartate dehydrogenase</fullName>
        <ecNumber evidence="6">1.4.1.21</ecNumber>
    </recommendedName>
</protein>
<evidence type="ECO:0000256" key="3">
    <source>
        <dbReference type="ARBA" id="ARBA00022857"/>
    </source>
</evidence>
<dbReference type="EMBL" id="FTPR01000003">
    <property type="protein sequence ID" value="SIT90497.1"/>
    <property type="molecule type" value="Genomic_DNA"/>
</dbReference>
<keyword evidence="4 6" id="KW-0560">Oxidoreductase</keyword>
<keyword evidence="10" id="KW-1185">Reference proteome</keyword>
<dbReference type="Pfam" id="PF03447">
    <property type="entry name" value="NAD_binding_3"/>
    <property type="match status" value="1"/>
</dbReference>
<evidence type="ECO:0000259" key="7">
    <source>
        <dbReference type="Pfam" id="PF01958"/>
    </source>
</evidence>
<dbReference type="SUPFAM" id="SSF55347">
    <property type="entry name" value="Glyceraldehyde-3-phosphate dehydrogenase-like, C-terminal domain"/>
    <property type="match status" value="1"/>
</dbReference>
<evidence type="ECO:0000313" key="10">
    <source>
        <dbReference type="Proteomes" id="UP000186997"/>
    </source>
</evidence>
<evidence type="ECO:0000256" key="6">
    <source>
        <dbReference type="HAMAP-Rule" id="MF_01265"/>
    </source>
</evidence>